<dbReference type="NCBIfam" id="TIGR03696">
    <property type="entry name" value="Rhs_assc_core"/>
    <property type="match status" value="1"/>
</dbReference>
<dbReference type="InterPro" id="IPR013783">
    <property type="entry name" value="Ig-like_fold"/>
</dbReference>
<name>A0A7Y4JTF2_9BACT</name>
<dbReference type="InterPro" id="IPR050708">
    <property type="entry name" value="T6SS_VgrG/RHS"/>
</dbReference>
<reference evidence="4 5" key="1">
    <citation type="submission" date="2020-05" db="EMBL/GenBank/DDBJ databases">
        <authorList>
            <person name="Whitworth D."/>
        </authorList>
    </citation>
    <scope>NUCLEOTIDE SEQUENCE [LARGE SCALE GENOMIC DNA]</scope>
    <source>
        <strain evidence="4 5">CA046A</strain>
    </source>
</reference>
<proteinExistence type="predicted"/>
<dbReference type="InterPro" id="IPR022385">
    <property type="entry name" value="Rhs_assc_core"/>
</dbReference>
<accession>A0A7Y4JTF2</accession>
<dbReference type="EMBL" id="JABFJW010000110">
    <property type="protein sequence ID" value="NOK10533.1"/>
    <property type="molecule type" value="Genomic_DNA"/>
</dbReference>
<evidence type="ECO:0000259" key="2">
    <source>
        <dbReference type="Pfam" id="PF20148"/>
    </source>
</evidence>
<feature type="domain" description="Teneurin-like YD-shell" evidence="3">
    <location>
        <begin position="2563"/>
        <end position="2761"/>
    </location>
</feature>
<dbReference type="InterPro" id="IPR031325">
    <property type="entry name" value="RHS_repeat"/>
</dbReference>
<dbReference type="InterPro" id="IPR008964">
    <property type="entry name" value="Invasin/intimin_cell_adhesion"/>
</dbReference>
<dbReference type="Pfam" id="PF20148">
    <property type="entry name" value="DUF6531"/>
    <property type="match status" value="1"/>
</dbReference>
<dbReference type="Pfam" id="PF25023">
    <property type="entry name" value="TEN_YD-shell"/>
    <property type="match status" value="1"/>
</dbReference>
<dbReference type="Gene3D" id="2.60.40.10">
    <property type="entry name" value="Immunoglobulins"/>
    <property type="match status" value="1"/>
</dbReference>
<dbReference type="InterPro" id="IPR056823">
    <property type="entry name" value="TEN-like_YD-shell"/>
</dbReference>
<comment type="caution">
    <text evidence="4">The sequence shown here is derived from an EMBL/GenBank/DDBJ whole genome shotgun (WGS) entry which is preliminary data.</text>
</comment>
<dbReference type="Pfam" id="PF05593">
    <property type="entry name" value="RHS_repeat"/>
    <property type="match status" value="3"/>
</dbReference>
<sequence>MQAGRWVVVLLVLGVAWVSRAEGDAVGWQGRLALHEKAALREAPSRLQSHAAVVATDQTRAFEAARLAWEEKRDTLHEQLTQSLSRARAELGPSPAWWVRFWHPPTVGETEKAALERSRDELLRARGLLKKVKLAGDAAQARRQRLLLALEQQVESLEARTDGGFYRAWEMTLGQSPQEGIARLQAGHALLGAGLVVEDVTQVAHIEKVVMTDLQEGVVGQPLPQPVAVRVTTANGEPVLGAVVTFKRASGSQPGFLPVGGTGQAQAQLQAITDENGQAAVQVLPDTNIPRLSFLRQGTHFPQRLGYNAVTAETSNGTQTFVLAAPFVEVGLPDAPAQIPTFYVPPTTEAGLQMIAPFSGKVLDRYGNALANQQVTWTQSPATGRFFRYQDSPTPQVLNYSNPMQLQTLQEWTDVDGWMSAGYIPGTTADYYAVTASVGGLSRPFGVSAFIPTARYTLRGTYNGDFNGVYQTTGPQVLTLQILRWPVGAPGWVPVRGDEPGLVDVLVGAFTYSDSGTLLDSSVAAPAWTSSEPLDDEYSMAFRPRYLVREGYQRVYFYAQGSELNANGEAVEVCCGQALYIRHYSTVPTLSARRQLQGGTVVTAGGQAETSDSGLGFYVVNSSSDNLYVRATIHPNVPGDDVLVFAASVPRDVDGDIILPASANFQTFLPLAVGTQGGRVRFELFAKNYSATSSVKVLQATEEVEVRPPEPGLLIAGLPLKARWVLPVWDFVSARKVTPGEPPPDDAQAPIAYGAPLGMKVFGNGRLEVRLGQTEIASAQVLANATGITQVSWLGGAAIALGQGGLAVMEIPPGTVGQETVRVTLIPDNPNQTSLNQEVTLTTTVGTVGRLPVGHTFVKGVSVVDGHLVKQAVDVEAPSRGLGLSWQRAYASGASDEGSLGLGWTHAYEGAVQPLLGSFRYAVTSGEGGGQVFTCTGEGTGCVAQRGYHGTLRVEGVGAAREFVFRAKDGTEYRHGRLDSASFPVKYRLTSVVAPTGHRVLLRYGDASVEGALTRVFDEASGRLLELGYAREAGHLRMHTVELRHAFSADATSTTFLGVCVQYGYDSQQRLASVSRYDGACGSGTPLRTESYGYEGGASEVGRTRLSRYTGPDGEVTRYTYYGSTESMPGEDDFLLLMSKDERVNQVVEVMETAPVREAITTFTYSIAPEQRVVLGQSLTTYRTAVRGPRSEVPESVYWMMATGNVVGMEKPLSEGVVARTGALWDSVHRVREAELDARGRVTHLAYDTRGNLVERRIEGAALPAMGTVAATLPVLDAQGQPVAEVVEKWGYEAGFNAQVCHVDAEGYATVSRVDSSGDAPEDALPLGTGRLLETRRHVNRVPRPVLTSAATCEEAVASLQESPQDVVLSWRYCGVEGASCPPRAITGDWVESVGADAHREKATAYDAYGQLRTKTLQVNGTSTVTVQTVYDARGRLEDVQDGLGRHRIQQWDGLDRLKREEWVTPRGTGQVRTVQYYPGGQIQYETLGRDFIREHWLDAAGRRARTVESGGGLTASLETGYGYDDAGNRTTVIDRRGVLTTTVYDFADRPVEVLVSVADASRFVAQGGDTRDVSRTYTLSHVTYDAAGNKVAEEDLSGFDRHYRLDSLYRVVEEQSPEVRGADLDAPPLRYTQTFAYDLTGHRVRQVDGNGHAQTAEYDLLGRTTVQTDAAGRVDRREYDRRGNVTEVRWEAGGVQHRRQTTTYDGLSRTLSVTQRVATEAGETVYTTQSVHDDAAHVEWTRDARGFVQARHLDGLGRVSTGVEDAANGPLPRAPDDSRVGPALNLVHTMEYDEYGHEFARVDALGRRTETVHDALGRLVEVHRPMGVFESQTHDGEGHVIRSLDGRGVERRFTYDALGRLRSESLMESLSQEGQSLTVSERTYVDAPDTEALTREEVRDARGQLTVTYRDGLQRVVRRTDAAGLATDAWFDALYKRVEKNAKGHLTRIAYDAVGRVLSQSEAASVSAPAAYHQGWEYRDATRERTHWDRRRVPTVNREDGLGRKVYSSRGQGQDVAEESWTYNAAGQTARAVDANGYATTRLYDGAARLAEETQGAGTPEAATTAFQYDAAGQLTQQKGPRATGVLFDALYTYDDLGRRVREEDALGQVTAWAYDAAGNRVCMKQPLGAPSLSHGEAAGLTLAEVEAQVCTGTYVTRYSYDEQGKLLSVTDAAGGLTSYVYDAARNLVAKQDANGNLTTYEYDVRNLRTAEHQHLDFHARLKAAERSQVPLFEAGATPSGSVGTLTWRHTYDANGNPDSMTDPKGQVTVPGYGLLDRLEARTYSQHEQPRELPSVDAEGFAYDGNGNLGRATLLKQTPGGVVEEATTYTYDALDRVKTRLREQDGKQLSFGYDAMGHRTSVTDSDGVVTGYAYDALGRLSQATLPVGVVEYRYWPDSLLKGVVWPNGLSEGRCYDAAGRLVELVTARGTVSDTCQASGPVLSQFVYTYDANGNRLTQVEARTVPSTQVLGVSETTQYGYDALNRLTGVATPDRQATLYRLDAVGNRTGERRISTKWVRGLGPGAYSVLEPKALTRDVTGTFNRVDWLTGFEDARGANLNVVLNYDLAGNLVEKATQDGSRTFAWDIRNTLTAVYDNGQEVGRYDYDSDLQRTQRHTASEDVAYVLDDGFILQELDGTQASHPSKRRYHYGGGPLAVSEVASAATNFLGTDALGSVTDALSTTGDVTVARQYDAWGSPRSGSAPTASEFKLGYTGHQYDVETGLTYVRARYYDSELGRFISRDSFEGSLDDASSLHRYVYARHNPLRYVDPDGHEPVLTEFGQQMQGQYYSAELAQLSDEQLAGVLHETAYQYRGDSAADKLQALMQNRGKLESTVCGYLACNESMVDWRVEQARRVFGGATNRAGEYLSGLPIVRKVKAVGSQAEEVVESTKESIGETVKFAVTDAIAPKQASRTGDRFAKSMGDAAELETRLSLDALEEYGKGKALDGVFAAVGVGAGKLRPDEVVAKDGVVVGRLYKNGPDRHFTWQVGSGAERIEVHLIQSDKGRKTWVRLIKDPAAERLTGLVEPSVLIRVPNEEGARAKAMSLLGGGNHGPLIFDGSDINSCASVGCLLIQSGGGWVPKNRSDWRSFVYGMFPDAGKPR</sequence>
<evidence type="ECO:0000259" key="3">
    <source>
        <dbReference type="Pfam" id="PF25023"/>
    </source>
</evidence>
<dbReference type="NCBIfam" id="TIGR01643">
    <property type="entry name" value="YD_repeat_2x"/>
    <property type="match status" value="5"/>
</dbReference>
<dbReference type="Proteomes" id="UP000528460">
    <property type="component" value="Unassembled WGS sequence"/>
</dbReference>
<gene>
    <name evidence="4" type="ORF">HNS30_15970</name>
</gene>
<dbReference type="InterPro" id="IPR006530">
    <property type="entry name" value="YD"/>
</dbReference>
<dbReference type="RefSeq" id="WP_171415140.1">
    <property type="nucleotide sequence ID" value="NZ_JABFJW010000110.1"/>
</dbReference>
<evidence type="ECO:0000313" key="5">
    <source>
        <dbReference type="Proteomes" id="UP000528460"/>
    </source>
</evidence>
<evidence type="ECO:0000313" key="4">
    <source>
        <dbReference type="EMBL" id="NOK10533.1"/>
    </source>
</evidence>
<evidence type="ECO:0000256" key="1">
    <source>
        <dbReference type="ARBA" id="ARBA00022737"/>
    </source>
</evidence>
<feature type="domain" description="DUF6531" evidence="2">
    <location>
        <begin position="861"/>
        <end position="913"/>
    </location>
</feature>
<dbReference type="PANTHER" id="PTHR32305:SF17">
    <property type="entry name" value="TRNA NUCLEASE WAPA"/>
    <property type="match status" value="1"/>
</dbReference>
<organism evidence="4 5">
    <name type="scientific">Corallococcus exercitus</name>
    <dbReference type="NCBI Taxonomy" id="2316736"/>
    <lineage>
        <taxon>Bacteria</taxon>
        <taxon>Pseudomonadati</taxon>
        <taxon>Myxococcota</taxon>
        <taxon>Myxococcia</taxon>
        <taxon>Myxococcales</taxon>
        <taxon>Cystobacterineae</taxon>
        <taxon>Myxococcaceae</taxon>
        <taxon>Corallococcus</taxon>
    </lineage>
</organism>
<dbReference type="Gene3D" id="2.180.10.10">
    <property type="entry name" value="RHS repeat-associated core"/>
    <property type="match status" value="4"/>
</dbReference>
<keyword evidence="1" id="KW-0677">Repeat</keyword>
<protein>
    <submittedName>
        <fullName evidence="4">RHS repeat protein</fullName>
    </submittedName>
</protein>
<dbReference type="InterPro" id="IPR045351">
    <property type="entry name" value="DUF6531"/>
</dbReference>
<dbReference type="PANTHER" id="PTHR32305">
    <property type="match status" value="1"/>
</dbReference>
<dbReference type="SUPFAM" id="SSF49373">
    <property type="entry name" value="Invasin/intimin cell-adhesion fragments"/>
    <property type="match status" value="1"/>
</dbReference>